<reference evidence="2 3" key="1">
    <citation type="submission" date="2019-01" db="EMBL/GenBank/DDBJ databases">
        <authorList>
            <person name="Ferrante I. M."/>
        </authorList>
    </citation>
    <scope>NUCLEOTIDE SEQUENCE [LARGE SCALE GENOMIC DNA]</scope>
    <source>
        <strain evidence="2 3">B856</strain>
    </source>
</reference>
<protein>
    <submittedName>
        <fullName evidence="2">Uncharacterized protein</fullName>
    </submittedName>
</protein>
<evidence type="ECO:0000313" key="2">
    <source>
        <dbReference type="EMBL" id="VEU38954.1"/>
    </source>
</evidence>
<feature type="compositionally biased region" description="Basic and acidic residues" evidence="1">
    <location>
        <begin position="128"/>
        <end position="164"/>
    </location>
</feature>
<evidence type="ECO:0000313" key="3">
    <source>
        <dbReference type="Proteomes" id="UP000291116"/>
    </source>
</evidence>
<dbReference type="AlphaFoldDB" id="A0A448ZAC5"/>
<feature type="compositionally biased region" description="Basic and acidic residues" evidence="1">
    <location>
        <begin position="542"/>
        <end position="557"/>
    </location>
</feature>
<organism evidence="2 3">
    <name type="scientific">Pseudo-nitzschia multistriata</name>
    <dbReference type="NCBI Taxonomy" id="183589"/>
    <lineage>
        <taxon>Eukaryota</taxon>
        <taxon>Sar</taxon>
        <taxon>Stramenopiles</taxon>
        <taxon>Ochrophyta</taxon>
        <taxon>Bacillariophyta</taxon>
        <taxon>Bacillariophyceae</taxon>
        <taxon>Bacillariophycidae</taxon>
        <taxon>Bacillariales</taxon>
        <taxon>Bacillariaceae</taxon>
        <taxon>Pseudo-nitzschia</taxon>
    </lineage>
</organism>
<feature type="compositionally biased region" description="Low complexity" evidence="1">
    <location>
        <begin position="109"/>
        <end position="124"/>
    </location>
</feature>
<feature type="region of interest" description="Disordered" evidence="1">
    <location>
        <begin position="1"/>
        <end position="95"/>
    </location>
</feature>
<sequence>MPMLTLQQARSDAVANEAEQRTTSPEHKRLLSERGEHDTTIGESKKRRKLSESLDTELVVTGSSDDKTSKKIQNQKETIDGVTMLKPSDKKKVDPTELASAFALASLASLSPGGSSVGSASGISTPPRESREANVIRKTDSKLDDEVRKAASFESETRSPKASEHPLSPEQLSLREQEDHSASSTVVNSPAGNANRRVSFAPNTKSAEESKVPSTPTTSASSSGELATSTSHRSLAMPQESPGGKNGRSGRSSNSNTTINTSPNSMMQMSPRPHRMYGGRGLPPFVRTPPQVNQMNHRLDYGTPPPPPHAPYHHRLPPPGTNGSMPPGSFRHGPPVLHHRQQFGYPGAPPGHRFSPHQQYFPPRYLMQPPLLHRTNSYGVGMVPSAPTPPNQQGAPATTKCNQWVCDYCNVASFSSYEEACAHEEICKKAGPKAAAQLLSVSRSYSSASMDEDSVVSSNMSMMVGGHHLPANNPHLHPAFGNAMEAARRHHHASLALKMGHQQHRMQIDGNNSMISGSNNGSSSSNNNRPGKATPVSAGKGNSREEQQPMTEEERRRQEMHLHSLGGYIVYPNDVEMIPPYVHFLMRQVEPCLFTEADRFVARSKGPVGYPGFQCRHCHGHAGLGKYFPVSSKSLSTNSTSQNIHAHMLKCRKCPDNVKEQLVQLKIEKSRAARLEPGWRKVFFDKVWKRLHREAGDNDEQATCKTQSN</sequence>
<dbReference type="EMBL" id="CAACVS010000195">
    <property type="protein sequence ID" value="VEU38954.1"/>
    <property type="molecule type" value="Genomic_DNA"/>
</dbReference>
<dbReference type="OrthoDB" id="44520at2759"/>
<keyword evidence="3" id="KW-1185">Reference proteome</keyword>
<gene>
    <name evidence="2" type="ORF">PSNMU_V1.4_AUG-EV-PASAV3_0057890</name>
</gene>
<feature type="compositionally biased region" description="Polar residues" evidence="1">
    <location>
        <begin position="224"/>
        <end position="233"/>
    </location>
</feature>
<feature type="compositionally biased region" description="Polar residues" evidence="1">
    <location>
        <begin position="182"/>
        <end position="192"/>
    </location>
</feature>
<feature type="region of interest" description="Disordered" evidence="1">
    <location>
        <begin position="109"/>
        <end position="278"/>
    </location>
</feature>
<proteinExistence type="predicted"/>
<name>A0A448ZAC5_9STRA</name>
<feature type="region of interest" description="Disordered" evidence="1">
    <location>
        <begin position="301"/>
        <end position="334"/>
    </location>
</feature>
<accession>A0A448ZAC5</accession>
<feature type="compositionally biased region" description="Low complexity" evidence="1">
    <location>
        <begin position="249"/>
        <end position="265"/>
    </location>
</feature>
<feature type="region of interest" description="Disordered" evidence="1">
    <location>
        <begin position="509"/>
        <end position="557"/>
    </location>
</feature>
<feature type="compositionally biased region" description="Low complexity" evidence="1">
    <location>
        <begin position="510"/>
        <end position="528"/>
    </location>
</feature>
<dbReference type="Proteomes" id="UP000291116">
    <property type="component" value="Unassembled WGS sequence"/>
</dbReference>
<feature type="compositionally biased region" description="Low complexity" evidence="1">
    <location>
        <begin position="213"/>
        <end position="223"/>
    </location>
</feature>
<feature type="compositionally biased region" description="Polar residues" evidence="1">
    <location>
        <begin position="1"/>
        <end position="10"/>
    </location>
</feature>
<feature type="compositionally biased region" description="Basic and acidic residues" evidence="1">
    <location>
        <begin position="18"/>
        <end position="44"/>
    </location>
</feature>
<evidence type="ECO:0000256" key="1">
    <source>
        <dbReference type="SAM" id="MobiDB-lite"/>
    </source>
</evidence>